<dbReference type="InterPro" id="IPR014729">
    <property type="entry name" value="Rossmann-like_a/b/a_fold"/>
</dbReference>
<dbReference type="InterPro" id="IPR019499">
    <property type="entry name" value="Val-tRNA_synth_tRNA-bd"/>
</dbReference>
<comment type="function">
    <text evidence="12">Catalyzes the attachment of valine to tRNA(Val). As ValRS can inadvertently accommodate and process structurally similar amino acids such as threonine, to avoid such errors, it has a 'posttransfer' editing activity that hydrolyzes mischarged Thr-tRNA(Val) in a tRNA-dependent manner.</text>
</comment>
<comment type="similarity">
    <text evidence="11 12">Belongs to the class-I aminoacyl-tRNA synthetase family. ValS type 1 subfamily.</text>
</comment>
<comment type="catalytic activity">
    <reaction evidence="10 12">
        <text>tRNA(Val) + L-valine + ATP = L-valyl-tRNA(Val) + AMP + diphosphate</text>
        <dbReference type="Rhea" id="RHEA:10704"/>
        <dbReference type="Rhea" id="RHEA-COMP:9672"/>
        <dbReference type="Rhea" id="RHEA-COMP:9708"/>
        <dbReference type="ChEBI" id="CHEBI:30616"/>
        <dbReference type="ChEBI" id="CHEBI:33019"/>
        <dbReference type="ChEBI" id="CHEBI:57762"/>
        <dbReference type="ChEBI" id="CHEBI:78442"/>
        <dbReference type="ChEBI" id="CHEBI:78537"/>
        <dbReference type="ChEBI" id="CHEBI:456215"/>
        <dbReference type="EC" id="6.1.1.9"/>
    </reaction>
</comment>
<dbReference type="CDD" id="cd00817">
    <property type="entry name" value="ValRS_core"/>
    <property type="match status" value="1"/>
</dbReference>
<name>A5ZW53_9FIRM</name>
<keyword evidence="8 12" id="KW-0175">Coiled coil</keyword>
<dbReference type="InterPro" id="IPR013155">
    <property type="entry name" value="M/V/L/I-tRNA-synth_anticd-bd"/>
</dbReference>
<evidence type="ECO:0000256" key="7">
    <source>
        <dbReference type="ARBA" id="ARBA00022917"/>
    </source>
</evidence>
<gene>
    <name evidence="12 16" type="primary">valS</name>
    <name evidence="16" type="ORF">RUMOBE_03246</name>
</gene>
<dbReference type="Pfam" id="PF08264">
    <property type="entry name" value="Anticodon_1"/>
    <property type="match status" value="1"/>
</dbReference>
<evidence type="ECO:0000256" key="9">
    <source>
        <dbReference type="ARBA" id="ARBA00023146"/>
    </source>
</evidence>
<evidence type="ECO:0000256" key="8">
    <source>
        <dbReference type="ARBA" id="ARBA00023054"/>
    </source>
</evidence>
<dbReference type="HOGENOM" id="CLU_001493_0_2_9"/>
<keyword evidence="4 12" id="KW-0436">Ligase</keyword>
<feature type="short sequence motif" description="'HIGH' region" evidence="12">
    <location>
        <begin position="57"/>
        <end position="67"/>
    </location>
</feature>
<dbReference type="Pfam" id="PF10458">
    <property type="entry name" value="Val_tRNA-synt_C"/>
    <property type="match status" value="1"/>
</dbReference>
<dbReference type="PROSITE" id="PS00178">
    <property type="entry name" value="AA_TRNA_LIGASE_I"/>
    <property type="match status" value="1"/>
</dbReference>
<dbReference type="FunFam" id="3.40.50.620:FF:000032">
    <property type="entry name" value="Valine--tRNA ligase"/>
    <property type="match status" value="1"/>
</dbReference>
<dbReference type="GO" id="GO:0005524">
    <property type="term" value="F:ATP binding"/>
    <property type="evidence" value="ECO:0007669"/>
    <property type="project" value="UniProtKB-UniRule"/>
</dbReference>
<dbReference type="NCBIfam" id="TIGR00422">
    <property type="entry name" value="valS"/>
    <property type="match status" value="1"/>
</dbReference>
<dbReference type="SUPFAM" id="SSF52374">
    <property type="entry name" value="Nucleotidylyl transferase"/>
    <property type="match status" value="1"/>
</dbReference>
<evidence type="ECO:0000313" key="17">
    <source>
        <dbReference type="Proteomes" id="UP000006002"/>
    </source>
</evidence>
<comment type="subcellular location">
    <subcellularLocation>
        <location evidence="1 12">Cytoplasm</location>
    </subcellularLocation>
</comment>
<dbReference type="CDD" id="cd07962">
    <property type="entry name" value="Anticodon_Ia_Val"/>
    <property type="match status" value="1"/>
</dbReference>
<evidence type="ECO:0000256" key="10">
    <source>
        <dbReference type="ARBA" id="ARBA00047552"/>
    </source>
</evidence>
<dbReference type="eggNOG" id="COG0525">
    <property type="taxonomic scope" value="Bacteria"/>
</dbReference>
<organism evidence="16 17">
    <name type="scientific">Blautia obeum ATCC 29174</name>
    <dbReference type="NCBI Taxonomy" id="411459"/>
    <lineage>
        <taxon>Bacteria</taxon>
        <taxon>Bacillati</taxon>
        <taxon>Bacillota</taxon>
        <taxon>Clostridia</taxon>
        <taxon>Lachnospirales</taxon>
        <taxon>Lachnospiraceae</taxon>
        <taxon>Blautia</taxon>
    </lineage>
</organism>
<dbReference type="Pfam" id="PF00133">
    <property type="entry name" value="tRNA-synt_1"/>
    <property type="match status" value="1"/>
</dbReference>
<dbReference type="FunFam" id="1.10.730.10:FF:000014">
    <property type="entry name" value="Valine--tRNA ligase"/>
    <property type="match status" value="1"/>
</dbReference>
<feature type="coiled-coil region" evidence="12">
    <location>
        <begin position="824"/>
        <end position="889"/>
    </location>
</feature>
<keyword evidence="7 12" id="KW-0648">Protein biosynthesis</keyword>
<dbReference type="AlphaFoldDB" id="A5ZW53"/>
<keyword evidence="3 12" id="KW-0963">Cytoplasm</keyword>
<evidence type="ECO:0000259" key="14">
    <source>
        <dbReference type="Pfam" id="PF08264"/>
    </source>
</evidence>
<dbReference type="GO" id="GO:0006438">
    <property type="term" value="P:valyl-tRNA aminoacylation"/>
    <property type="evidence" value="ECO:0007669"/>
    <property type="project" value="UniProtKB-UniRule"/>
</dbReference>
<comment type="domain">
    <text evidence="12">ValRS has two distinct active sites: one for aminoacylation and one for editing. The misactivated threonine is translocated from the active site to the editing site.</text>
</comment>
<evidence type="ECO:0000256" key="3">
    <source>
        <dbReference type="ARBA" id="ARBA00022490"/>
    </source>
</evidence>
<sequence>MGDAFFNQEEIMSKELAKTYDPKGLEDRLYQKWMDNGYFHAKVNPDKKPFTIVMPPPNVTGQLHMGHALDETMQDILIRFKRMQGYEALWQPGTDHAAIATEVKVIDKLKKEGIDKLDIGREEFLKHAWAWKEEYGGKIINQLKKLGASADWERERFTMDEGCSKAVQEVFIRLYEKGYIYKGSRIINWCPVCQTSISDAEVEHEDQDGFFWHINYPIVGEEGRFVEIATTRPETLLGDTAVAVNPDDERYKDLIGKMLKLPLTDREIPVIADEYVDKEFGTGCVKITPAHDPNDFEVGKRHNLEEINILNDDATINSLGGKYAGMDRYEARKAMVADLEAQGLLVKVVPHNHSVGTHDRCGTTVEPMIKPQWFVRMDEMAKAAMESLRPGELEFVPASFGKTYLHWLENIRDWCISRQLWWGHRIPAYYCDECGEVVVAREMPEKCPKCGCTHFHQDEDTLDTWFSSALWPFSTLGWPDKTPELEYFYPTDVLVTGYDIIFFWVIRMVFSALEQTGEVPFHHVLIHGLVRDSQGRKMSKSLGNGIDPLEVIDKYGADALRLTLITGNAPGNDMRFYWERVESSRNFANKIWNASRFIMMNLEGKTVTEPADLNELCLEDKWILSKLNTVIREVTDNMDKYELGIAVQKVYDFLWDELCDWYIEMAKVRLWKAEEDPKAANNALWTLRTALTEGLKLLHPYMPFITEEIYCTLLPEEESIMISDWPVFQEAWSFPEAEKAVESFKEAIRGIRNTRTEMNVPMNRKTSLYIVGKDADTCARYEACKKSFVNLAFAKEILVQESKDGIGEDAVSVVVSDAVVYMPLEDLVDREKEIERLKKEQERLAKEIARCQGMLSNPNFVNKAPEAKVNAEKEKLQKYEEMMEKVKTQLTQMDK</sequence>
<feature type="binding site" evidence="12">
    <location>
        <position position="540"/>
    </location>
    <ligand>
        <name>ATP</name>
        <dbReference type="ChEBI" id="CHEBI:30616"/>
    </ligand>
</feature>
<dbReference type="GO" id="GO:0004832">
    <property type="term" value="F:valine-tRNA ligase activity"/>
    <property type="evidence" value="ECO:0007669"/>
    <property type="project" value="UniProtKB-UniRule"/>
</dbReference>
<evidence type="ECO:0000256" key="2">
    <source>
        <dbReference type="ARBA" id="ARBA00011245"/>
    </source>
</evidence>
<keyword evidence="6 12" id="KW-0067">ATP-binding</keyword>
<feature type="domain" description="Valyl-tRNA synthetase tRNA-binding arm" evidence="15">
    <location>
        <begin position="831"/>
        <end position="893"/>
    </location>
</feature>
<dbReference type="NCBIfam" id="NF004349">
    <property type="entry name" value="PRK05729.1"/>
    <property type="match status" value="1"/>
</dbReference>
<evidence type="ECO:0000256" key="12">
    <source>
        <dbReference type="HAMAP-Rule" id="MF_02004"/>
    </source>
</evidence>
<accession>A5ZW53</accession>
<dbReference type="EMBL" id="AAVO02000018">
    <property type="protein sequence ID" value="EDM86140.1"/>
    <property type="molecule type" value="Genomic_DNA"/>
</dbReference>
<feature type="domain" description="Aminoacyl-tRNA synthetase class Ia" evidence="13">
    <location>
        <begin position="29"/>
        <end position="575"/>
    </location>
</feature>
<dbReference type="PANTHER" id="PTHR11946:SF93">
    <property type="entry name" value="VALINE--TRNA LIGASE, CHLOROPLASTIC_MITOCHONDRIAL 2"/>
    <property type="match status" value="1"/>
</dbReference>
<dbReference type="GO" id="GO:0005829">
    <property type="term" value="C:cytosol"/>
    <property type="evidence" value="ECO:0007669"/>
    <property type="project" value="TreeGrafter"/>
</dbReference>
<dbReference type="SUPFAM" id="SSF50677">
    <property type="entry name" value="ValRS/IleRS/LeuRS editing domain"/>
    <property type="match status" value="1"/>
</dbReference>
<dbReference type="FunFam" id="3.40.50.620:FF:000098">
    <property type="entry name" value="Valine--tRNA ligase"/>
    <property type="match status" value="1"/>
</dbReference>
<comment type="caution">
    <text evidence="16">The sequence shown here is derived from an EMBL/GenBank/DDBJ whole genome shotgun (WGS) entry which is preliminary data.</text>
</comment>
<keyword evidence="9 12" id="KW-0030">Aminoacyl-tRNA synthetase</keyword>
<dbReference type="Gene3D" id="3.40.50.620">
    <property type="entry name" value="HUPs"/>
    <property type="match status" value="2"/>
</dbReference>
<dbReference type="FunFam" id="1.10.287.380:FF:000001">
    <property type="entry name" value="Valine--tRNA ligase"/>
    <property type="match status" value="1"/>
</dbReference>
<dbReference type="Proteomes" id="UP000006002">
    <property type="component" value="Unassembled WGS sequence"/>
</dbReference>
<dbReference type="PRINTS" id="PR00986">
    <property type="entry name" value="TRNASYNTHVAL"/>
</dbReference>
<dbReference type="InterPro" id="IPR037118">
    <property type="entry name" value="Val-tRNA_synth_C_sf"/>
</dbReference>
<dbReference type="InterPro" id="IPR009080">
    <property type="entry name" value="tRNAsynth_Ia_anticodon-bd"/>
</dbReference>
<feature type="short sequence motif" description="'KMSKS' region" evidence="12">
    <location>
        <begin position="537"/>
        <end position="541"/>
    </location>
</feature>
<reference evidence="16 17" key="2">
    <citation type="submission" date="2007-04" db="EMBL/GenBank/DDBJ databases">
        <title>Draft genome sequence of Ruminococcus obeum (ATCC 29174).</title>
        <authorList>
            <person name="Sudarsanam P."/>
            <person name="Ley R."/>
            <person name="Guruge J."/>
            <person name="Turnbaugh P.J."/>
            <person name="Mahowald M."/>
            <person name="Liep D."/>
            <person name="Gordon J."/>
        </authorList>
    </citation>
    <scope>NUCLEOTIDE SEQUENCE [LARGE SCALE GENOMIC DNA]</scope>
    <source>
        <strain evidence="16 17">ATCC 29174</strain>
    </source>
</reference>
<evidence type="ECO:0000259" key="13">
    <source>
        <dbReference type="Pfam" id="PF00133"/>
    </source>
</evidence>
<dbReference type="InterPro" id="IPR033705">
    <property type="entry name" value="Anticodon_Ia_Val"/>
</dbReference>
<dbReference type="PANTHER" id="PTHR11946">
    <property type="entry name" value="VALYL-TRNA SYNTHETASES"/>
    <property type="match status" value="1"/>
</dbReference>
<dbReference type="InterPro" id="IPR001412">
    <property type="entry name" value="aa-tRNA-synth_I_CS"/>
</dbReference>
<dbReference type="InterPro" id="IPR010978">
    <property type="entry name" value="tRNA-bd_arm"/>
</dbReference>
<evidence type="ECO:0000256" key="6">
    <source>
        <dbReference type="ARBA" id="ARBA00022840"/>
    </source>
</evidence>
<protein>
    <recommendedName>
        <fullName evidence="12">Valine--tRNA ligase</fullName>
        <ecNumber evidence="12">6.1.1.9</ecNumber>
    </recommendedName>
    <alternativeName>
        <fullName evidence="12">Valyl-tRNA synthetase</fullName>
        <shortName evidence="12">ValRS</shortName>
    </alternativeName>
</protein>
<evidence type="ECO:0000256" key="4">
    <source>
        <dbReference type="ARBA" id="ARBA00022598"/>
    </source>
</evidence>
<dbReference type="SUPFAM" id="SSF47323">
    <property type="entry name" value="Anticodon-binding domain of a subclass of class I aminoacyl-tRNA synthetases"/>
    <property type="match status" value="1"/>
</dbReference>
<dbReference type="InterPro" id="IPR002300">
    <property type="entry name" value="aa-tRNA-synth_Ia"/>
</dbReference>
<evidence type="ECO:0000256" key="1">
    <source>
        <dbReference type="ARBA" id="ARBA00004496"/>
    </source>
</evidence>
<dbReference type="InterPro" id="IPR009008">
    <property type="entry name" value="Val/Leu/Ile-tRNA-synth_edit"/>
</dbReference>
<keyword evidence="5 12" id="KW-0547">Nucleotide-binding</keyword>
<dbReference type="Gene3D" id="1.10.287.380">
    <property type="entry name" value="Valyl-tRNA synthetase, C-terminal domain"/>
    <property type="match status" value="1"/>
</dbReference>
<evidence type="ECO:0000259" key="15">
    <source>
        <dbReference type="Pfam" id="PF10458"/>
    </source>
</evidence>
<evidence type="ECO:0000256" key="5">
    <source>
        <dbReference type="ARBA" id="ARBA00022741"/>
    </source>
</evidence>
<comment type="domain">
    <text evidence="12">The C-terminal coiled-coil domain is crucial for aminoacylation activity.</text>
</comment>
<proteinExistence type="inferred from homology"/>
<dbReference type="Gene3D" id="1.10.730.10">
    <property type="entry name" value="Isoleucyl-tRNA Synthetase, Domain 1"/>
    <property type="match status" value="1"/>
</dbReference>
<dbReference type="GO" id="GO:0002161">
    <property type="term" value="F:aminoacyl-tRNA deacylase activity"/>
    <property type="evidence" value="ECO:0007669"/>
    <property type="project" value="InterPro"/>
</dbReference>
<comment type="subunit">
    <text evidence="2 12">Monomer.</text>
</comment>
<dbReference type="HAMAP" id="MF_02004">
    <property type="entry name" value="Val_tRNA_synth_type1"/>
    <property type="match status" value="1"/>
</dbReference>
<evidence type="ECO:0000256" key="11">
    <source>
        <dbReference type="ARBA" id="ARBA00060830"/>
    </source>
</evidence>
<dbReference type="InterPro" id="IPR002303">
    <property type="entry name" value="Valyl-tRNA_ligase"/>
</dbReference>
<dbReference type="SUPFAM" id="SSF46589">
    <property type="entry name" value="tRNA-binding arm"/>
    <property type="match status" value="1"/>
</dbReference>
<feature type="domain" description="Methionyl/Valyl/Leucyl/Isoleucyl-tRNA synthetase anticodon-binding" evidence="14">
    <location>
        <begin position="620"/>
        <end position="769"/>
    </location>
</feature>
<reference evidence="16 17" key="1">
    <citation type="submission" date="2007-03" db="EMBL/GenBank/DDBJ databases">
        <authorList>
            <person name="Fulton L."/>
            <person name="Clifton S."/>
            <person name="Fulton B."/>
            <person name="Xu J."/>
            <person name="Minx P."/>
            <person name="Pepin K.H."/>
            <person name="Johnson M."/>
            <person name="Thiruvilangam P."/>
            <person name="Bhonagiri V."/>
            <person name="Nash W.E."/>
            <person name="Mardis E.R."/>
            <person name="Wilson R.K."/>
        </authorList>
    </citation>
    <scope>NUCLEOTIDE SEQUENCE [LARGE SCALE GENOMIC DNA]</scope>
    <source>
        <strain evidence="16 17">ATCC 29174</strain>
    </source>
</reference>
<dbReference type="EC" id="6.1.1.9" evidence="12"/>
<evidence type="ECO:0000313" key="16">
    <source>
        <dbReference type="EMBL" id="EDM86140.1"/>
    </source>
</evidence>